<keyword evidence="4" id="KW-1185">Reference proteome</keyword>
<organism evidence="3 4">
    <name type="scientific">Jatrophihabitans lederbergiae</name>
    <dbReference type="NCBI Taxonomy" id="3075547"/>
    <lineage>
        <taxon>Bacteria</taxon>
        <taxon>Bacillati</taxon>
        <taxon>Actinomycetota</taxon>
        <taxon>Actinomycetes</taxon>
        <taxon>Jatrophihabitantales</taxon>
        <taxon>Jatrophihabitantaceae</taxon>
        <taxon>Jatrophihabitans</taxon>
    </lineage>
</organism>
<dbReference type="InterPro" id="IPR025445">
    <property type="entry name" value="DUF4191"/>
</dbReference>
<comment type="caution">
    <text evidence="3">The sequence shown here is derived from an EMBL/GenBank/DDBJ whole genome shotgun (WGS) entry which is preliminary data.</text>
</comment>
<keyword evidence="2" id="KW-0472">Membrane</keyword>
<accession>A0ABU2J8V3</accession>
<keyword evidence="2" id="KW-1133">Transmembrane helix</keyword>
<feature type="transmembrane region" description="Helical" evidence="2">
    <location>
        <begin position="82"/>
        <end position="100"/>
    </location>
</feature>
<protein>
    <submittedName>
        <fullName evidence="3">DUF4191 domain-containing protein</fullName>
    </submittedName>
</protein>
<dbReference type="EMBL" id="JAVREH010000007">
    <property type="protein sequence ID" value="MDT0261405.1"/>
    <property type="molecule type" value="Genomic_DNA"/>
</dbReference>
<evidence type="ECO:0000256" key="2">
    <source>
        <dbReference type="SAM" id="Phobius"/>
    </source>
</evidence>
<dbReference type="Proteomes" id="UP001183176">
    <property type="component" value="Unassembled WGS sequence"/>
</dbReference>
<evidence type="ECO:0000256" key="1">
    <source>
        <dbReference type="SAM" id="MobiDB-lite"/>
    </source>
</evidence>
<dbReference type="RefSeq" id="WP_311422561.1">
    <property type="nucleotide sequence ID" value="NZ_JAVREH010000007.1"/>
</dbReference>
<proteinExistence type="predicted"/>
<evidence type="ECO:0000313" key="3">
    <source>
        <dbReference type="EMBL" id="MDT0261405.1"/>
    </source>
</evidence>
<gene>
    <name evidence="3" type="ORF">RM423_08350</name>
</gene>
<feature type="transmembrane region" description="Helical" evidence="2">
    <location>
        <begin position="55"/>
        <end position="76"/>
    </location>
</feature>
<evidence type="ECO:0000313" key="4">
    <source>
        <dbReference type="Proteomes" id="UP001183176"/>
    </source>
</evidence>
<reference evidence="4" key="1">
    <citation type="submission" date="2023-07" db="EMBL/GenBank/DDBJ databases">
        <title>30 novel species of actinomycetes from the DSMZ collection.</title>
        <authorList>
            <person name="Nouioui I."/>
        </authorList>
    </citation>
    <scope>NUCLEOTIDE SEQUENCE [LARGE SCALE GENOMIC DNA]</scope>
    <source>
        <strain evidence="4">DSM 44399</strain>
    </source>
</reference>
<sequence length="257" mass="27822">MAQASAAGKSGKNGKPKLSRADKKAVRVARRQSRRDTFTQMRQAFTMTRKNDAKLVPYLVLAFVVVAAVVYVALLFAFSSVWLPILPAILLGVLAALFLFSRRAQSSAYSQAEGQPGAAAYVLGQLRGDWHKTDAVAGTTQLDAVHRLLGRPGVVLIGEGAPHRVKPLLAQEKKRVARLAGDAPIYDIVIGRGEGEVPLGKLNTHLMKLPRNLSKEQVVALDRRLSALGAQRTPLPRGPMPAGVKMRSVQRAARRRG</sequence>
<feature type="region of interest" description="Disordered" evidence="1">
    <location>
        <begin position="230"/>
        <end position="257"/>
    </location>
</feature>
<feature type="region of interest" description="Disordered" evidence="1">
    <location>
        <begin position="1"/>
        <end position="32"/>
    </location>
</feature>
<name>A0ABU2J8V3_9ACTN</name>
<keyword evidence="2" id="KW-0812">Transmembrane</keyword>
<dbReference type="Pfam" id="PF13829">
    <property type="entry name" value="DUF4191"/>
    <property type="match status" value="1"/>
</dbReference>